<protein>
    <submittedName>
        <fullName evidence="2">Uncharacterized protein</fullName>
    </submittedName>
</protein>
<dbReference type="AlphaFoldDB" id="A0A645E462"/>
<proteinExistence type="predicted"/>
<evidence type="ECO:0000256" key="1">
    <source>
        <dbReference type="SAM" id="MobiDB-lite"/>
    </source>
</evidence>
<sequence length="83" mass="9818">MFVHNRAEKHSRKGDECHESPAEDRENKYRMRFQVKPERQCTPQKESGGVGYGYVDEHMEKSFHSCIPENRLLNNTTDFLFGR</sequence>
<comment type="caution">
    <text evidence="2">The sequence shown here is derived from an EMBL/GenBank/DDBJ whole genome shotgun (WGS) entry which is preliminary data.</text>
</comment>
<accession>A0A645E462</accession>
<name>A0A645E462_9ZZZZ</name>
<dbReference type="EMBL" id="VSSQ01042586">
    <property type="protein sequence ID" value="MPM96188.1"/>
    <property type="molecule type" value="Genomic_DNA"/>
</dbReference>
<gene>
    <name evidence="2" type="ORF">SDC9_143346</name>
</gene>
<organism evidence="2">
    <name type="scientific">bioreactor metagenome</name>
    <dbReference type="NCBI Taxonomy" id="1076179"/>
    <lineage>
        <taxon>unclassified sequences</taxon>
        <taxon>metagenomes</taxon>
        <taxon>ecological metagenomes</taxon>
    </lineage>
</organism>
<reference evidence="2" key="1">
    <citation type="submission" date="2019-08" db="EMBL/GenBank/DDBJ databases">
        <authorList>
            <person name="Kucharzyk K."/>
            <person name="Murdoch R.W."/>
            <person name="Higgins S."/>
            <person name="Loffler F."/>
        </authorList>
    </citation>
    <scope>NUCLEOTIDE SEQUENCE</scope>
</reference>
<evidence type="ECO:0000313" key="2">
    <source>
        <dbReference type="EMBL" id="MPM96188.1"/>
    </source>
</evidence>
<feature type="region of interest" description="Disordered" evidence="1">
    <location>
        <begin position="1"/>
        <end position="25"/>
    </location>
</feature>